<dbReference type="STRING" id="362837.SCANT_v1c07640"/>
<proteinExistence type="predicted"/>
<organism evidence="1 2">
    <name type="scientific">Spiroplasma cantharicola</name>
    <dbReference type="NCBI Taxonomy" id="362837"/>
    <lineage>
        <taxon>Bacteria</taxon>
        <taxon>Bacillati</taxon>
        <taxon>Mycoplasmatota</taxon>
        <taxon>Mollicutes</taxon>
        <taxon>Entomoplasmatales</taxon>
        <taxon>Spiroplasmataceae</taxon>
        <taxon>Spiroplasma</taxon>
    </lineage>
</organism>
<protein>
    <submittedName>
        <fullName evidence="1">Uncharacterized protein</fullName>
    </submittedName>
</protein>
<dbReference type="Proteomes" id="UP000063919">
    <property type="component" value="Chromosome"/>
</dbReference>
<sequence>MENSDLLLKIKMLEKELDSYKNKEEYTKIGLQRTKNVYEIARKNSEIIISKAINLAYEFKKEIELTLQKINKNPLEFSQYLQDFLKKHEYFIENKDPNISQYLDEIIAKFNKK</sequence>
<dbReference type="OrthoDB" id="389627at2"/>
<keyword evidence="2" id="KW-1185">Reference proteome</keyword>
<dbReference type="KEGG" id="scj:SCANT_v1c07640"/>
<dbReference type="AlphaFoldDB" id="A0A0M4KF06"/>
<evidence type="ECO:0000313" key="2">
    <source>
        <dbReference type="Proteomes" id="UP000063919"/>
    </source>
</evidence>
<dbReference type="RefSeq" id="WP_053946422.1">
    <property type="nucleotide sequence ID" value="NZ_CP012622.1"/>
</dbReference>
<gene>
    <name evidence="1" type="ORF">SCANT_v1c07640</name>
</gene>
<dbReference type="PATRIC" id="fig|362837.3.peg.780"/>
<name>A0A0M4KF06_9MOLU</name>
<evidence type="ECO:0000313" key="1">
    <source>
        <dbReference type="EMBL" id="ALD66670.1"/>
    </source>
</evidence>
<dbReference type="EMBL" id="CP012622">
    <property type="protein sequence ID" value="ALD66670.1"/>
    <property type="molecule type" value="Genomic_DNA"/>
</dbReference>
<accession>A0A0M4KF06</accession>
<reference evidence="1 2" key="1">
    <citation type="journal article" date="2015" name="Genome Announc.">
        <title>Complete Genome Sequence of Spiroplasma cantharicola CC-1T (DSM 21588), a Bacterium Isolated from Soldier Beetle (Cantharis carolinus).</title>
        <authorList>
            <person name="Lo W.S."/>
            <person name="Liu P.Y."/>
            <person name="Kuo C.H."/>
        </authorList>
    </citation>
    <scope>NUCLEOTIDE SEQUENCE [LARGE SCALE GENOMIC DNA]</scope>
    <source>
        <strain evidence="1 2">CC-1</strain>
    </source>
</reference>